<dbReference type="CDD" id="cd04301">
    <property type="entry name" value="NAT_SF"/>
    <property type="match status" value="1"/>
</dbReference>
<sequence>MKITIKQGFIEFRRVDKPKYSLFELERIEVNEQYQRRGHGCKLFNMMIEKIKPYRKLFCTTHASNKIAHRFYEHMGMKMEAVLPNHYYRGEPEIVYSQYPVS</sequence>
<dbReference type="GO" id="GO:0016747">
    <property type="term" value="F:acyltransferase activity, transferring groups other than amino-acyl groups"/>
    <property type="evidence" value="ECO:0007669"/>
    <property type="project" value="InterPro"/>
</dbReference>
<accession>A0A0F9GKA9</accession>
<name>A0A0F9GKA9_9ZZZZ</name>
<proteinExistence type="predicted"/>
<comment type="caution">
    <text evidence="2">The sequence shown here is derived from an EMBL/GenBank/DDBJ whole genome shotgun (WGS) entry which is preliminary data.</text>
</comment>
<dbReference type="EMBL" id="LAZR01017716">
    <property type="protein sequence ID" value="KKL99269.1"/>
    <property type="molecule type" value="Genomic_DNA"/>
</dbReference>
<dbReference type="AlphaFoldDB" id="A0A0F9GKA9"/>
<dbReference type="SUPFAM" id="SSF55729">
    <property type="entry name" value="Acyl-CoA N-acyltransferases (Nat)"/>
    <property type="match status" value="1"/>
</dbReference>
<reference evidence="2" key="1">
    <citation type="journal article" date="2015" name="Nature">
        <title>Complex archaea that bridge the gap between prokaryotes and eukaryotes.</title>
        <authorList>
            <person name="Spang A."/>
            <person name="Saw J.H."/>
            <person name="Jorgensen S.L."/>
            <person name="Zaremba-Niedzwiedzka K."/>
            <person name="Martijn J."/>
            <person name="Lind A.E."/>
            <person name="van Eijk R."/>
            <person name="Schleper C."/>
            <person name="Guy L."/>
            <person name="Ettema T.J."/>
        </authorList>
    </citation>
    <scope>NUCLEOTIDE SEQUENCE</scope>
</reference>
<dbReference type="PROSITE" id="PS51186">
    <property type="entry name" value="GNAT"/>
    <property type="match status" value="1"/>
</dbReference>
<protein>
    <recommendedName>
        <fullName evidence="1">N-acetyltransferase domain-containing protein</fullName>
    </recommendedName>
</protein>
<dbReference type="Gene3D" id="3.40.630.30">
    <property type="match status" value="1"/>
</dbReference>
<evidence type="ECO:0000259" key="1">
    <source>
        <dbReference type="PROSITE" id="PS51186"/>
    </source>
</evidence>
<dbReference type="InterPro" id="IPR016181">
    <property type="entry name" value="Acyl_CoA_acyltransferase"/>
</dbReference>
<feature type="domain" description="N-acetyltransferase" evidence="1">
    <location>
        <begin position="1"/>
        <end position="101"/>
    </location>
</feature>
<dbReference type="InterPro" id="IPR000182">
    <property type="entry name" value="GNAT_dom"/>
</dbReference>
<dbReference type="Pfam" id="PF00583">
    <property type="entry name" value="Acetyltransf_1"/>
    <property type="match status" value="1"/>
</dbReference>
<organism evidence="2">
    <name type="scientific">marine sediment metagenome</name>
    <dbReference type="NCBI Taxonomy" id="412755"/>
    <lineage>
        <taxon>unclassified sequences</taxon>
        <taxon>metagenomes</taxon>
        <taxon>ecological metagenomes</taxon>
    </lineage>
</organism>
<evidence type="ECO:0000313" key="2">
    <source>
        <dbReference type="EMBL" id="KKL99269.1"/>
    </source>
</evidence>
<gene>
    <name evidence="2" type="ORF">LCGC14_1816130</name>
</gene>